<keyword evidence="2" id="KW-1185">Reference proteome</keyword>
<evidence type="ECO:0000313" key="1">
    <source>
        <dbReference type="EMBL" id="KAI9387367.1"/>
    </source>
</evidence>
<name>A0ACC0SDS5_POPTR</name>
<accession>A0ACC0SDS5</accession>
<dbReference type="EMBL" id="CM009299">
    <property type="protein sequence ID" value="KAI9387367.1"/>
    <property type="molecule type" value="Genomic_DNA"/>
</dbReference>
<protein>
    <submittedName>
        <fullName evidence="1">Uncharacterized protein</fullName>
    </submittedName>
</protein>
<evidence type="ECO:0000313" key="2">
    <source>
        <dbReference type="Proteomes" id="UP000006729"/>
    </source>
</evidence>
<gene>
    <name evidence="1" type="ORF">POPTR_010G160350v4</name>
</gene>
<reference evidence="1 2" key="1">
    <citation type="journal article" date="2006" name="Science">
        <title>The genome of black cottonwood, Populus trichocarpa (Torr. &amp; Gray).</title>
        <authorList>
            <person name="Tuskan G.A."/>
            <person name="Difazio S."/>
            <person name="Jansson S."/>
            <person name="Bohlmann J."/>
            <person name="Grigoriev I."/>
            <person name="Hellsten U."/>
            <person name="Putnam N."/>
            <person name="Ralph S."/>
            <person name="Rombauts S."/>
            <person name="Salamov A."/>
            <person name="Schein J."/>
            <person name="Sterck L."/>
            <person name="Aerts A."/>
            <person name="Bhalerao R.R."/>
            <person name="Bhalerao R.P."/>
            <person name="Blaudez D."/>
            <person name="Boerjan W."/>
            <person name="Brun A."/>
            <person name="Brunner A."/>
            <person name="Busov V."/>
            <person name="Campbell M."/>
            <person name="Carlson J."/>
            <person name="Chalot M."/>
            <person name="Chapman J."/>
            <person name="Chen G.L."/>
            <person name="Cooper D."/>
            <person name="Coutinho P.M."/>
            <person name="Couturier J."/>
            <person name="Covert S."/>
            <person name="Cronk Q."/>
            <person name="Cunningham R."/>
            <person name="Davis J."/>
            <person name="Degroeve S."/>
            <person name="Dejardin A."/>
            <person name="Depamphilis C."/>
            <person name="Detter J."/>
            <person name="Dirks B."/>
            <person name="Dubchak I."/>
            <person name="Duplessis S."/>
            <person name="Ehlting J."/>
            <person name="Ellis B."/>
            <person name="Gendler K."/>
            <person name="Goodstein D."/>
            <person name="Gribskov M."/>
            <person name="Grimwood J."/>
            <person name="Groover A."/>
            <person name="Gunter L."/>
            <person name="Hamberger B."/>
            <person name="Heinze B."/>
            <person name="Helariutta Y."/>
            <person name="Henrissat B."/>
            <person name="Holligan D."/>
            <person name="Holt R."/>
            <person name="Huang W."/>
            <person name="Islam-Faridi N."/>
            <person name="Jones S."/>
            <person name="Jones-Rhoades M."/>
            <person name="Jorgensen R."/>
            <person name="Joshi C."/>
            <person name="Kangasjarvi J."/>
            <person name="Karlsson J."/>
            <person name="Kelleher C."/>
            <person name="Kirkpatrick R."/>
            <person name="Kirst M."/>
            <person name="Kohler A."/>
            <person name="Kalluri U."/>
            <person name="Larimer F."/>
            <person name="Leebens-Mack J."/>
            <person name="Leple J.C."/>
            <person name="Locascio P."/>
            <person name="Lou Y."/>
            <person name="Lucas S."/>
            <person name="Martin F."/>
            <person name="Montanini B."/>
            <person name="Napoli C."/>
            <person name="Nelson D.R."/>
            <person name="Nelson C."/>
            <person name="Nieminen K."/>
            <person name="Nilsson O."/>
            <person name="Pereda V."/>
            <person name="Peter G."/>
            <person name="Philippe R."/>
            <person name="Pilate G."/>
            <person name="Poliakov A."/>
            <person name="Razumovskaya J."/>
            <person name="Richardson P."/>
            <person name="Rinaldi C."/>
            <person name="Ritland K."/>
            <person name="Rouze P."/>
            <person name="Ryaboy D."/>
            <person name="Schmutz J."/>
            <person name="Schrader J."/>
            <person name="Segerman B."/>
            <person name="Shin H."/>
            <person name="Siddiqui A."/>
            <person name="Sterky F."/>
            <person name="Terry A."/>
            <person name="Tsai C.J."/>
            <person name="Uberbacher E."/>
            <person name="Unneberg P."/>
            <person name="Vahala J."/>
            <person name="Wall K."/>
            <person name="Wessler S."/>
            <person name="Yang G."/>
            <person name="Yin T."/>
            <person name="Douglas C."/>
            <person name="Marra M."/>
            <person name="Sandberg G."/>
            <person name="Van de Peer Y."/>
            <person name="Rokhsar D."/>
        </authorList>
    </citation>
    <scope>NUCLEOTIDE SEQUENCE [LARGE SCALE GENOMIC DNA]</scope>
    <source>
        <strain evidence="2">cv. Nisqually</strain>
    </source>
</reference>
<proteinExistence type="predicted"/>
<sequence length="275" mass="30303">MFGFGKSPANNKATKQSSVNPPASSTSNPFDSDDESNAKQTLHLGKRASSESMLNVLDNAFDDKDRYKNDFRDSGGLENQSVQELEKYAAYKAEETTNSVNNCLRIAEDIKQDATRTLDSLVLKFYKDNVILFQLSAWQENPQQGKKNGEKLLNNLGGIFSKPWKPKKTRDITEPLITADKPSKLGLAPKGRSAITTPPPEPTNALQEVEVEKAKQDDALSDLSNILGDLKGTAVDMGSELDRQNKALDHLGDDVDELNSRVKGANQRTRHLLGK</sequence>
<organism evidence="1 2">
    <name type="scientific">Populus trichocarpa</name>
    <name type="common">Western balsam poplar</name>
    <name type="synonym">Populus balsamifera subsp. trichocarpa</name>
    <dbReference type="NCBI Taxonomy" id="3694"/>
    <lineage>
        <taxon>Eukaryota</taxon>
        <taxon>Viridiplantae</taxon>
        <taxon>Streptophyta</taxon>
        <taxon>Embryophyta</taxon>
        <taxon>Tracheophyta</taxon>
        <taxon>Spermatophyta</taxon>
        <taxon>Magnoliopsida</taxon>
        <taxon>eudicotyledons</taxon>
        <taxon>Gunneridae</taxon>
        <taxon>Pentapetalae</taxon>
        <taxon>rosids</taxon>
        <taxon>fabids</taxon>
        <taxon>Malpighiales</taxon>
        <taxon>Salicaceae</taxon>
        <taxon>Saliceae</taxon>
        <taxon>Populus</taxon>
    </lineage>
</organism>
<dbReference type="Proteomes" id="UP000006729">
    <property type="component" value="Chromosome 10"/>
</dbReference>
<comment type="caution">
    <text evidence="1">The sequence shown here is derived from an EMBL/GenBank/DDBJ whole genome shotgun (WGS) entry which is preliminary data.</text>
</comment>